<dbReference type="EMBL" id="QUOU01000001">
    <property type="protein sequence ID" value="REL28404.1"/>
    <property type="molecule type" value="Genomic_DNA"/>
</dbReference>
<accession>A0A3E0TVC7</accession>
<gene>
    <name evidence="1" type="ORF">DXX93_18770</name>
</gene>
<name>A0A3E0TVC7_9GAMM</name>
<reference evidence="1 2" key="1">
    <citation type="submission" date="2018-08" db="EMBL/GenBank/DDBJ databases">
        <title>Thalassotalea euphylliae genome.</title>
        <authorList>
            <person name="Summers S."/>
            <person name="Rice S.A."/>
            <person name="Freckelton M.L."/>
            <person name="Nedved B.T."/>
            <person name="Hadfield M.G."/>
        </authorList>
    </citation>
    <scope>NUCLEOTIDE SEQUENCE [LARGE SCALE GENOMIC DNA]</scope>
    <source>
        <strain evidence="1 2">H1</strain>
    </source>
</reference>
<comment type="caution">
    <text evidence="1">The sequence shown here is derived from an EMBL/GenBank/DDBJ whole genome shotgun (WGS) entry which is preliminary data.</text>
</comment>
<evidence type="ECO:0000313" key="1">
    <source>
        <dbReference type="EMBL" id="REL28404.1"/>
    </source>
</evidence>
<organism evidence="1 2">
    <name type="scientific">Thalassotalea euphylliae</name>
    <dbReference type="NCBI Taxonomy" id="1655234"/>
    <lineage>
        <taxon>Bacteria</taxon>
        <taxon>Pseudomonadati</taxon>
        <taxon>Pseudomonadota</taxon>
        <taxon>Gammaproteobacteria</taxon>
        <taxon>Alteromonadales</taxon>
        <taxon>Colwelliaceae</taxon>
        <taxon>Thalassotalea</taxon>
    </lineage>
</organism>
<dbReference type="AlphaFoldDB" id="A0A3E0TVC7"/>
<evidence type="ECO:0000313" key="2">
    <source>
        <dbReference type="Proteomes" id="UP000256478"/>
    </source>
</evidence>
<protein>
    <submittedName>
        <fullName evidence="1">Uncharacterized protein</fullName>
    </submittedName>
</protein>
<sequence length="64" mass="7419">MQEHIEDLIAHQSNLEAIKSTLHSCYQIDVSYIESINDLQPSNLANTMIELQRVLDLAMERYKT</sequence>
<proteinExistence type="predicted"/>
<dbReference type="Proteomes" id="UP000256478">
    <property type="component" value="Unassembled WGS sequence"/>
</dbReference>